<proteinExistence type="inferred from homology"/>
<organism evidence="3 4">
    <name type="scientific">Oceanobacillus oncorhynchi</name>
    <dbReference type="NCBI Taxonomy" id="545501"/>
    <lineage>
        <taxon>Bacteria</taxon>
        <taxon>Bacillati</taxon>
        <taxon>Bacillota</taxon>
        <taxon>Bacilli</taxon>
        <taxon>Bacillales</taxon>
        <taxon>Bacillaceae</taxon>
        <taxon>Oceanobacillus</taxon>
    </lineage>
</organism>
<dbReference type="Gene3D" id="3.40.1440.10">
    <property type="entry name" value="GIY-YIG endonuclease"/>
    <property type="match status" value="1"/>
</dbReference>
<dbReference type="PANTHER" id="PTHR34477:SF1">
    <property type="entry name" value="UPF0213 PROTEIN YHBQ"/>
    <property type="match status" value="1"/>
</dbReference>
<protein>
    <submittedName>
        <fullName evidence="3">GIY-YIG nuclease superfamily protein</fullName>
    </submittedName>
</protein>
<evidence type="ECO:0000313" key="4">
    <source>
        <dbReference type="Proteomes" id="UP000040453"/>
    </source>
</evidence>
<accession>A0A0A1MKL6</accession>
<reference evidence="3 4" key="1">
    <citation type="submission" date="2014-11" db="EMBL/GenBank/DDBJ databases">
        <authorList>
            <person name="Urmite Genomes Urmite Genomes"/>
        </authorList>
    </citation>
    <scope>NUCLEOTIDE SEQUENCE [LARGE SCALE GENOMIC DNA]</scope>
    <source>
        <strain evidence="3 4">Oc5</strain>
    </source>
</reference>
<gene>
    <name evidence="3" type="ORF">BN997_00041</name>
</gene>
<evidence type="ECO:0000313" key="3">
    <source>
        <dbReference type="EMBL" id="CEI80247.1"/>
    </source>
</evidence>
<dbReference type="SUPFAM" id="SSF82771">
    <property type="entry name" value="GIY-YIG endonuclease"/>
    <property type="match status" value="1"/>
</dbReference>
<dbReference type="PROSITE" id="PS50164">
    <property type="entry name" value="GIY_YIG"/>
    <property type="match status" value="1"/>
</dbReference>
<dbReference type="RefSeq" id="WP_042528584.1">
    <property type="nucleotide sequence ID" value="NZ_CAXOIH010000022.1"/>
</dbReference>
<feature type="domain" description="GIY-YIG" evidence="2">
    <location>
        <begin position="4"/>
        <end position="80"/>
    </location>
</feature>
<evidence type="ECO:0000259" key="2">
    <source>
        <dbReference type="PROSITE" id="PS50164"/>
    </source>
</evidence>
<dbReference type="InterPro" id="IPR050190">
    <property type="entry name" value="UPF0213_domain"/>
</dbReference>
<dbReference type="STRING" id="545501.BN997_00041"/>
<dbReference type="Pfam" id="PF01541">
    <property type="entry name" value="GIY-YIG"/>
    <property type="match status" value="1"/>
</dbReference>
<name>A0A0A1MKL6_9BACI</name>
<sequence>MADGEHLVYMLHCQDGTLYTGYTNDLAHRIRMHEEGKGAKYTRGRGPFEIIYTCAFENKSDALREEYRIKKLTRQEKLEMIQAYEKGMCHE</sequence>
<dbReference type="OrthoDB" id="9807770at2"/>
<dbReference type="PANTHER" id="PTHR34477">
    <property type="entry name" value="UPF0213 PROTEIN YHBQ"/>
    <property type="match status" value="1"/>
</dbReference>
<dbReference type="Proteomes" id="UP000040453">
    <property type="component" value="Unassembled WGS sequence"/>
</dbReference>
<keyword evidence="4" id="KW-1185">Reference proteome</keyword>
<dbReference type="EMBL" id="CDGG01000001">
    <property type="protein sequence ID" value="CEI80247.1"/>
    <property type="molecule type" value="Genomic_DNA"/>
</dbReference>
<evidence type="ECO:0000256" key="1">
    <source>
        <dbReference type="ARBA" id="ARBA00007435"/>
    </source>
</evidence>
<dbReference type="InterPro" id="IPR000305">
    <property type="entry name" value="GIY-YIG_endonuc"/>
</dbReference>
<dbReference type="InterPro" id="IPR035901">
    <property type="entry name" value="GIY-YIG_endonuc_sf"/>
</dbReference>
<dbReference type="AlphaFoldDB" id="A0A0A1MKL6"/>
<comment type="similarity">
    <text evidence="1">Belongs to the UPF0213 family.</text>
</comment>
<dbReference type="CDD" id="cd10456">
    <property type="entry name" value="GIY-YIG_UPF0213"/>
    <property type="match status" value="1"/>
</dbReference>